<evidence type="ECO:0000256" key="2">
    <source>
        <dbReference type="ARBA" id="ARBA00022723"/>
    </source>
</evidence>
<feature type="transmembrane region" description="Helical" evidence="6">
    <location>
        <begin position="25"/>
        <end position="46"/>
    </location>
</feature>
<evidence type="ECO:0000313" key="7">
    <source>
        <dbReference type="EMBL" id="KAJ4246879.1"/>
    </source>
</evidence>
<dbReference type="PRINTS" id="PR00463">
    <property type="entry name" value="EP450I"/>
</dbReference>
<dbReference type="SUPFAM" id="SSF48264">
    <property type="entry name" value="Cytochrome P450"/>
    <property type="match status" value="1"/>
</dbReference>
<evidence type="ECO:0000256" key="4">
    <source>
        <dbReference type="ARBA" id="ARBA00023004"/>
    </source>
</evidence>
<comment type="similarity">
    <text evidence="1">Belongs to the cytochrome P450 family.</text>
</comment>
<dbReference type="PANTHER" id="PTHR46300:SF4">
    <property type="entry name" value="CYTOCHROME P450 98A3"/>
    <property type="match status" value="1"/>
</dbReference>
<dbReference type="GO" id="GO:0016705">
    <property type="term" value="F:oxidoreductase activity, acting on paired donors, with incorporation or reduction of molecular oxygen"/>
    <property type="evidence" value="ECO:0007669"/>
    <property type="project" value="InterPro"/>
</dbReference>
<feature type="binding site" description="axial binding residue" evidence="5">
    <location>
        <position position="456"/>
    </location>
    <ligand>
        <name>heme</name>
        <dbReference type="ChEBI" id="CHEBI:30413"/>
    </ligand>
    <ligandPart>
        <name>Fe</name>
        <dbReference type="ChEBI" id="CHEBI:18248"/>
    </ligandPart>
</feature>
<accession>A0A9W8VAE8</accession>
<keyword evidence="6" id="KW-0472">Membrane</keyword>
<dbReference type="InterPro" id="IPR050364">
    <property type="entry name" value="Cytochrome_P450_fung"/>
</dbReference>
<reference evidence="7" key="1">
    <citation type="submission" date="2022-09" db="EMBL/GenBank/DDBJ databases">
        <title>Fusarium specimens isolated from Avocado Roots.</title>
        <authorList>
            <person name="Stajich J."/>
            <person name="Roper C."/>
            <person name="Heimlech-Rivalta G."/>
        </authorList>
    </citation>
    <scope>NUCLEOTIDE SEQUENCE</scope>
    <source>
        <strain evidence="7">CF00136</strain>
    </source>
</reference>
<keyword evidence="6" id="KW-0812">Transmembrane</keyword>
<keyword evidence="3" id="KW-0560">Oxidoreductase</keyword>
<comment type="cofactor">
    <cofactor evidence="5">
        <name>heme</name>
        <dbReference type="ChEBI" id="CHEBI:30413"/>
    </cofactor>
</comment>
<evidence type="ECO:0000256" key="3">
    <source>
        <dbReference type="ARBA" id="ARBA00023002"/>
    </source>
</evidence>
<dbReference type="Gene3D" id="1.10.630.10">
    <property type="entry name" value="Cytochrome P450"/>
    <property type="match status" value="1"/>
</dbReference>
<dbReference type="CDD" id="cd11065">
    <property type="entry name" value="CYP64-like"/>
    <property type="match status" value="1"/>
</dbReference>
<dbReference type="AlphaFoldDB" id="A0A9W8VAE8"/>
<evidence type="ECO:0000256" key="1">
    <source>
        <dbReference type="ARBA" id="ARBA00010617"/>
    </source>
</evidence>
<keyword evidence="2 5" id="KW-0479">Metal-binding</keyword>
<comment type="caution">
    <text evidence="7">The sequence shown here is derived from an EMBL/GenBank/DDBJ whole genome shotgun (WGS) entry which is preliminary data.</text>
</comment>
<dbReference type="GO" id="GO:0020037">
    <property type="term" value="F:heme binding"/>
    <property type="evidence" value="ECO:0007669"/>
    <property type="project" value="InterPro"/>
</dbReference>
<keyword evidence="4 5" id="KW-0408">Iron</keyword>
<dbReference type="Proteomes" id="UP001152049">
    <property type="component" value="Unassembled WGS sequence"/>
</dbReference>
<evidence type="ECO:0000313" key="8">
    <source>
        <dbReference type="Proteomes" id="UP001152049"/>
    </source>
</evidence>
<evidence type="ECO:0000256" key="5">
    <source>
        <dbReference type="PIRSR" id="PIRSR602401-1"/>
    </source>
</evidence>
<keyword evidence="5" id="KW-0349">Heme</keyword>
<protein>
    <recommendedName>
        <fullName evidence="9">Cytochrome P450 monooxygenase</fullName>
    </recommendedName>
</protein>
<proteinExistence type="inferred from homology"/>
<sequence>MDSAPDRKSTAVALLSWVTSTPSRLVLVLVSVTLLYVGALVAMDYARVLRQRQSLPPGPFPWPIVGNHFQIKLPRPWLYMANLSKEYNDPMVTIWYGHKPSIVCNDIWTITDLCDKRANIYSSRPHMIMLGDSRNATKNDQAVLPYGDRWRYHRRLTHQAVGTQAVRSYRPFQQAEIKLLLRDLLTAPERYEKAIERYSVSIVSCIGFGRRVAEMDDVVAQMALKFMEGVDFVMPGLFIMESIPWLLDIPRFVYPAASKFTENGKRISDFFTSLSREASETSKEGSQFADLLVRESESQGLNDKEISFLTGNLIGGGVDTTASTTITFIFAMCAFPEVQKKAQAYIDKVVGERLPDWDDEPDLRYVRACVEETLRWRTVTILGGIPHAPIQDDIYRGYHIPKGTWITGNMWSIHRNPSCFPGPDVYRPERFMDRDQEPPFPVKKGHSAFGWGRRQCSGQPLAEQGLFLTFARLLWTFDMKPALRADGTEEKLDIFAFTESENMRPEPFRVRFIPRSESRKKFVLAEAKEARDFLTQFDSKSKVVMPDFV</sequence>
<dbReference type="PRINTS" id="PR00385">
    <property type="entry name" value="P450"/>
</dbReference>
<gene>
    <name evidence="7" type="ORF">NW762_013431</name>
</gene>
<name>A0A9W8VAE8_9HYPO</name>
<dbReference type="InterPro" id="IPR036396">
    <property type="entry name" value="Cyt_P450_sf"/>
</dbReference>
<evidence type="ECO:0000256" key="6">
    <source>
        <dbReference type="SAM" id="Phobius"/>
    </source>
</evidence>
<keyword evidence="6" id="KW-1133">Transmembrane helix</keyword>
<keyword evidence="8" id="KW-1185">Reference proteome</keyword>
<dbReference type="InterPro" id="IPR002401">
    <property type="entry name" value="Cyt_P450_E_grp-I"/>
</dbReference>
<dbReference type="GO" id="GO:0005506">
    <property type="term" value="F:iron ion binding"/>
    <property type="evidence" value="ECO:0007669"/>
    <property type="project" value="InterPro"/>
</dbReference>
<dbReference type="InterPro" id="IPR001128">
    <property type="entry name" value="Cyt_P450"/>
</dbReference>
<evidence type="ECO:0008006" key="9">
    <source>
        <dbReference type="Google" id="ProtNLM"/>
    </source>
</evidence>
<dbReference type="GO" id="GO:0004497">
    <property type="term" value="F:monooxygenase activity"/>
    <property type="evidence" value="ECO:0007669"/>
    <property type="project" value="InterPro"/>
</dbReference>
<dbReference type="Pfam" id="PF00067">
    <property type="entry name" value="p450"/>
    <property type="match status" value="1"/>
</dbReference>
<dbReference type="EMBL" id="JAOQAZ010000041">
    <property type="protein sequence ID" value="KAJ4246879.1"/>
    <property type="molecule type" value="Genomic_DNA"/>
</dbReference>
<dbReference type="OrthoDB" id="1470350at2759"/>
<organism evidence="7 8">
    <name type="scientific">Fusarium torreyae</name>
    <dbReference type="NCBI Taxonomy" id="1237075"/>
    <lineage>
        <taxon>Eukaryota</taxon>
        <taxon>Fungi</taxon>
        <taxon>Dikarya</taxon>
        <taxon>Ascomycota</taxon>
        <taxon>Pezizomycotina</taxon>
        <taxon>Sordariomycetes</taxon>
        <taxon>Hypocreomycetidae</taxon>
        <taxon>Hypocreales</taxon>
        <taxon>Nectriaceae</taxon>
        <taxon>Fusarium</taxon>
    </lineage>
</organism>
<dbReference type="PANTHER" id="PTHR46300">
    <property type="entry name" value="P450, PUTATIVE (EUROFUNG)-RELATED-RELATED"/>
    <property type="match status" value="1"/>
</dbReference>